<evidence type="ECO:0000313" key="2">
    <source>
        <dbReference type="Proteomes" id="UP000325623"/>
    </source>
</evidence>
<organism evidence="1 2">
    <name type="scientific">Bacillus phage 000TH010</name>
    <dbReference type="NCBI Taxonomy" id="2601652"/>
    <lineage>
        <taxon>Viruses</taxon>
        <taxon>Duplodnaviria</taxon>
        <taxon>Heunggongvirae</taxon>
        <taxon>Uroviricota</taxon>
        <taxon>Caudoviricetes</taxon>
        <taxon>Trautnerviridae</taxon>
        <taxon>Polsinellivirinae</taxon>
        <taxon>Rivavirus</taxon>
        <taxon>Rivavirus rv000TH010</taxon>
    </lineage>
</organism>
<dbReference type="EMBL" id="MN176219">
    <property type="protein sequence ID" value="QFR56296.1"/>
    <property type="molecule type" value="Genomic_DNA"/>
</dbReference>
<dbReference type="KEGG" id="vg:77850618"/>
<gene>
    <name evidence="1" type="primary">83</name>
    <name evidence="1" type="ORF">000TH010_83</name>
</gene>
<reference evidence="1 2" key="1">
    <citation type="submission" date="2019-07" db="EMBL/GenBank/DDBJ databases">
        <authorList>
            <person name="Tomko B.E."/>
            <person name="Krukonis G.P."/>
            <person name="Delesalle V.A."/>
        </authorList>
    </citation>
    <scope>NUCLEOTIDE SEQUENCE [LARGE SCALE GENOMIC DNA]</scope>
</reference>
<dbReference type="GeneID" id="77850618"/>
<evidence type="ECO:0000313" key="1">
    <source>
        <dbReference type="EMBL" id="QFR56296.1"/>
    </source>
</evidence>
<keyword evidence="2" id="KW-1185">Reference proteome</keyword>
<proteinExistence type="predicted"/>
<dbReference type="RefSeq" id="YP_010644394.1">
    <property type="nucleotide sequence ID" value="NC_070624.1"/>
</dbReference>
<protein>
    <submittedName>
        <fullName evidence="1">Uncharacterized protein</fullName>
    </submittedName>
</protein>
<sequence length="131" mass="15100">MNKQYIKSINASSAKEVYERMQEAENLGLAVAVFQLAKTGSFHNPNMFKIDLYALEEKPRQYTISIGDDLWLHTWNIDRHNILTEHTTTTNKTLACKVYNDKLGDKTTLNILYAGLSKEHPGQDIKIWEEK</sequence>
<dbReference type="Proteomes" id="UP000325623">
    <property type="component" value="Segment"/>
</dbReference>
<name>A0A5P8PHU8_9CAUD</name>
<accession>A0A5P8PHU8</accession>